<dbReference type="Proteomes" id="UP000029859">
    <property type="component" value="Unassembled WGS sequence"/>
</dbReference>
<proteinExistence type="predicted"/>
<dbReference type="EMBL" id="JRHO01000014">
    <property type="protein sequence ID" value="KGK98319.1"/>
    <property type="molecule type" value="Genomic_DNA"/>
</dbReference>
<accession>A0A099T052</accession>
<keyword evidence="3" id="KW-1185">Reference proteome</keyword>
<evidence type="ECO:0000313" key="3">
    <source>
        <dbReference type="Proteomes" id="UP000029859"/>
    </source>
</evidence>
<name>A0A099T052_METMT</name>
<feature type="transmembrane region" description="Helical" evidence="1">
    <location>
        <begin position="47"/>
        <end position="66"/>
    </location>
</feature>
<protein>
    <submittedName>
        <fullName evidence="2">Uncharacterized protein</fullName>
    </submittedName>
</protein>
<keyword evidence="1" id="KW-0472">Membrane</keyword>
<evidence type="ECO:0000313" key="2">
    <source>
        <dbReference type="EMBL" id="KGK98319.1"/>
    </source>
</evidence>
<keyword evidence="1" id="KW-1133">Transmembrane helix</keyword>
<evidence type="ECO:0000256" key="1">
    <source>
        <dbReference type="SAM" id="Phobius"/>
    </source>
</evidence>
<sequence length="67" mass="7714">MLKNDRLGQNLKLHLGLSQQKTGSKNKLHSVKTAYLKLKSATGKDDYLLFYYITLRQLFTFFSGIFA</sequence>
<comment type="caution">
    <text evidence="2">The sequence shown here is derived from an EMBL/GenBank/DDBJ whole genome shotgun (WGS) entry which is preliminary data.</text>
</comment>
<reference evidence="2 3" key="1">
    <citation type="submission" date="2014-09" db="EMBL/GenBank/DDBJ databases">
        <title>Draft genome sequence of an obligately methylotrophic methanogen, Methanococcoides methylutens, isolated from marine sediment.</title>
        <authorList>
            <person name="Guan Y."/>
            <person name="Ngugi D.K."/>
            <person name="Blom J."/>
            <person name="Ali S."/>
            <person name="Ferry J.G."/>
            <person name="Stingl U."/>
        </authorList>
    </citation>
    <scope>NUCLEOTIDE SEQUENCE [LARGE SCALE GENOMIC DNA]</scope>
    <source>
        <strain evidence="2 3">DSM 2657</strain>
    </source>
</reference>
<organism evidence="2 3">
    <name type="scientific">Methanococcoides methylutens</name>
    <dbReference type="NCBI Taxonomy" id="2226"/>
    <lineage>
        <taxon>Archaea</taxon>
        <taxon>Methanobacteriati</taxon>
        <taxon>Methanobacteriota</taxon>
        <taxon>Stenosarchaea group</taxon>
        <taxon>Methanomicrobia</taxon>
        <taxon>Methanosarcinales</taxon>
        <taxon>Methanosarcinaceae</taxon>
        <taxon>Methanococcoides</taxon>
    </lineage>
</organism>
<keyword evidence="1" id="KW-0812">Transmembrane</keyword>
<gene>
    <name evidence="2" type="ORF">LI82_11425</name>
</gene>
<dbReference type="AlphaFoldDB" id="A0A099T052"/>